<dbReference type="InterPro" id="IPR055713">
    <property type="entry name" value="DUF7289"/>
</dbReference>
<keyword evidence="1" id="KW-0472">Membrane</keyword>
<dbReference type="HOGENOM" id="CLU_029417_0_0_2"/>
<protein>
    <recommendedName>
        <fullName evidence="2">DUF7308 domain-containing protein</fullName>
    </recommendedName>
</protein>
<evidence type="ECO:0000259" key="2">
    <source>
        <dbReference type="Pfam" id="PF23985"/>
    </source>
</evidence>
<dbReference type="AlphaFoldDB" id="C7NTS2"/>
<dbReference type="KEGG" id="hut:Huta_0726"/>
<proteinExistence type="predicted"/>
<keyword evidence="1" id="KW-1133">Transmembrane helix</keyword>
<accession>C7NTS2</accession>
<evidence type="ECO:0000313" key="4">
    <source>
        <dbReference type="Proteomes" id="UP000002071"/>
    </source>
</evidence>
<evidence type="ECO:0000256" key="1">
    <source>
        <dbReference type="SAM" id="Phobius"/>
    </source>
</evidence>
<organism evidence="3 4">
    <name type="scientific">Halorhabdus utahensis (strain DSM 12940 / JCM 11049 / AX-2)</name>
    <dbReference type="NCBI Taxonomy" id="519442"/>
    <lineage>
        <taxon>Archaea</taxon>
        <taxon>Methanobacteriati</taxon>
        <taxon>Methanobacteriota</taxon>
        <taxon>Stenosarchaea group</taxon>
        <taxon>Halobacteria</taxon>
        <taxon>Halobacteriales</taxon>
        <taxon>Haloarculaceae</taxon>
        <taxon>Halorhabdus</taxon>
    </lineage>
</organism>
<dbReference type="GeneID" id="8382995"/>
<feature type="transmembrane region" description="Helical" evidence="1">
    <location>
        <begin position="12"/>
        <end position="34"/>
    </location>
</feature>
<gene>
    <name evidence="3" type="ordered locus">Huta_0726</name>
</gene>
<feature type="domain" description="DUF7308" evidence="2">
    <location>
        <begin position="284"/>
        <end position="490"/>
    </location>
</feature>
<dbReference type="RefSeq" id="WP_015788491.1">
    <property type="nucleotide sequence ID" value="NC_013158.1"/>
</dbReference>
<name>C7NTS2_HALUD</name>
<dbReference type="EMBL" id="CP001687">
    <property type="protein sequence ID" value="ACV10911.1"/>
    <property type="molecule type" value="Genomic_DNA"/>
</dbReference>
<keyword evidence="1" id="KW-0812">Transmembrane</keyword>
<dbReference type="eggNOG" id="arCOG02911">
    <property type="taxonomic scope" value="Archaea"/>
</dbReference>
<dbReference type="OrthoDB" id="148042at2157"/>
<dbReference type="Pfam" id="PF23985">
    <property type="entry name" value="DUF7308"/>
    <property type="match status" value="1"/>
</dbReference>
<reference evidence="3 4" key="1">
    <citation type="journal article" date="2009" name="Stand. Genomic Sci.">
        <title>Complete genome sequence of Halorhabdus utahensis type strain (AX-2).</title>
        <authorList>
            <person name="Anderson I."/>
            <person name="Tindall B.J."/>
            <person name="Pomrenke H."/>
            <person name="Goker M."/>
            <person name="Lapidus A."/>
            <person name="Nolan M."/>
            <person name="Copeland A."/>
            <person name="Glavina Del Rio T."/>
            <person name="Chen F."/>
            <person name="Tice H."/>
            <person name="Cheng J.F."/>
            <person name="Lucas S."/>
            <person name="Chertkov O."/>
            <person name="Bruce D."/>
            <person name="Brettin T."/>
            <person name="Detter J.C."/>
            <person name="Han C."/>
            <person name="Goodwin L."/>
            <person name="Land M."/>
            <person name="Hauser L."/>
            <person name="Chang Y.J."/>
            <person name="Jeffries C.D."/>
            <person name="Pitluck S."/>
            <person name="Pati A."/>
            <person name="Mavromatis K."/>
            <person name="Ivanova N."/>
            <person name="Ovchinnikova G."/>
            <person name="Chen A."/>
            <person name="Palaniappan K."/>
            <person name="Chain P."/>
            <person name="Rohde M."/>
            <person name="Bristow J."/>
            <person name="Eisen J.A."/>
            <person name="Markowitz V."/>
            <person name="Hugenholtz P."/>
            <person name="Kyrpides N.C."/>
            <person name="Klenk H.P."/>
        </authorList>
    </citation>
    <scope>NUCLEOTIDE SEQUENCE [LARGE SCALE GENOMIC DNA]</scope>
    <source>
        <strain evidence="4">DSM 12940 / JCM 11049 / AX-2</strain>
    </source>
</reference>
<dbReference type="Proteomes" id="UP000002071">
    <property type="component" value="Chromosome"/>
</dbReference>
<dbReference type="InterPro" id="IPR055732">
    <property type="entry name" value="DUF7308"/>
</dbReference>
<evidence type="ECO:0000313" key="3">
    <source>
        <dbReference type="EMBL" id="ACV10911.1"/>
    </source>
</evidence>
<dbReference type="Pfam" id="PF23960">
    <property type="entry name" value="DUF7289"/>
    <property type="match status" value="1"/>
</dbReference>
<keyword evidence="4" id="KW-1185">Reference proteome</keyword>
<sequence length="513" mass="54849">MIFPGSDERSQSEVLGTVLLLGLVVAGVGILGVVGTTALTGTQQQVGVERAINSMTLFDSRAALVGLGDADAQAVDFGTGQGSYEVQPDAGRIQITHYNYSNEGRTEMIYNETLGALVFTSGETEIAYQGGGVWRRGANGGSLLLSPPEFHYRSATLTLPIIRLANTAVDRAGGGPRAVVEPRERARKIFPNESATADGSSEVGAPYDPNSAGNELAYANAIRNGSVQITVQSRYYLGWARYFNQRTDGDIEIFKSNQSVRLELETIGGSIGDFDVPLDGNALPVQGIAADHPLTDFELTLAPDGHYGNLHWSLYADEGNEGVEVHFHSSNPGKCKSGSFDGELRLSVYYFNDTGSEYYHEEWRNETIDPNSNSDVSISCPSGELKADLLGDITMTYDDIEDMPGVSGSSNKWYFGSKITGESITGPTETLDIHSVDPGQKSVGGTADLGLLVDHYLGLMGPQYDLTVTDGPGGSSRVDESASTGTLSFDSATSAEYLTFLHITENEIDIALE</sequence>